<evidence type="ECO:0000313" key="3">
    <source>
        <dbReference type="Proteomes" id="UP000176944"/>
    </source>
</evidence>
<keyword evidence="1" id="KW-1133">Transmembrane helix</keyword>
<name>A0A1D9G960_MOOP1</name>
<keyword evidence="1" id="KW-0812">Transmembrane</keyword>
<gene>
    <name evidence="2" type="ORF">BJP36_33425</name>
</gene>
<evidence type="ECO:0000313" key="2">
    <source>
        <dbReference type="EMBL" id="AOY84101.1"/>
    </source>
</evidence>
<dbReference type="AlphaFoldDB" id="A0A1D9G960"/>
<organism evidence="2 3">
    <name type="scientific">Moorena producens (strain JHB)</name>
    <dbReference type="NCBI Taxonomy" id="1454205"/>
    <lineage>
        <taxon>Bacteria</taxon>
        <taxon>Bacillati</taxon>
        <taxon>Cyanobacteriota</taxon>
        <taxon>Cyanophyceae</taxon>
        <taxon>Coleofasciculales</taxon>
        <taxon>Coleofasciculaceae</taxon>
        <taxon>Moorena</taxon>
    </lineage>
</organism>
<reference evidence="3" key="1">
    <citation type="submission" date="2016-10" db="EMBL/GenBank/DDBJ databases">
        <title>Comparative genomics uncovers the prolific and rare metabolic potential of the cyanobacterial genus Moorea.</title>
        <authorList>
            <person name="Leao T."/>
            <person name="Castelao G."/>
            <person name="Korobeynikov A."/>
            <person name="Monroe E.A."/>
            <person name="Podell S."/>
            <person name="Glukhov E."/>
            <person name="Allen E."/>
            <person name="Gerwick W.H."/>
            <person name="Gerwick L."/>
        </authorList>
    </citation>
    <scope>NUCLEOTIDE SEQUENCE [LARGE SCALE GENOMIC DNA]</scope>
    <source>
        <strain evidence="3">JHB</strain>
    </source>
</reference>
<dbReference type="Proteomes" id="UP000176944">
    <property type="component" value="Chromosome"/>
</dbReference>
<feature type="transmembrane region" description="Helical" evidence="1">
    <location>
        <begin position="20"/>
        <end position="44"/>
    </location>
</feature>
<dbReference type="EMBL" id="CP017708">
    <property type="protein sequence ID" value="AOY84101.1"/>
    <property type="molecule type" value="Genomic_DNA"/>
</dbReference>
<keyword evidence="1" id="KW-0472">Membrane</keyword>
<protein>
    <submittedName>
        <fullName evidence="2">Uncharacterized protein</fullName>
    </submittedName>
</protein>
<sequence>MWIFRADITIGSFTLTGWATYLGVANFVHDSSVAALIAVIMFILPIKTETGDKINRLDWETAVKIPWGILLLFGVELQFLKGLLPQGCLNS</sequence>
<proteinExistence type="predicted"/>
<accession>A0A1D9G960</accession>
<evidence type="ECO:0000256" key="1">
    <source>
        <dbReference type="SAM" id="Phobius"/>
    </source>
</evidence>